<organism evidence="3 4">
    <name type="scientific">Pseudomonas nitroreducens</name>
    <dbReference type="NCBI Taxonomy" id="46680"/>
    <lineage>
        <taxon>Bacteria</taxon>
        <taxon>Pseudomonadati</taxon>
        <taxon>Pseudomonadota</taxon>
        <taxon>Gammaproteobacteria</taxon>
        <taxon>Pseudomonadales</taxon>
        <taxon>Pseudomonadaceae</taxon>
        <taxon>Pseudomonas</taxon>
    </lineage>
</organism>
<feature type="region of interest" description="Disordered" evidence="1">
    <location>
        <begin position="40"/>
        <end position="59"/>
    </location>
</feature>
<dbReference type="Proteomes" id="UP000307510">
    <property type="component" value="Unassembled WGS sequence"/>
</dbReference>
<name>A0A5R9A445_PSENT</name>
<comment type="caution">
    <text evidence="3">The sequence shown here is derived from an EMBL/GenBank/DDBJ whole genome shotgun (WGS) entry which is preliminary data.</text>
</comment>
<evidence type="ECO:0000256" key="2">
    <source>
        <dbReference type="SAM" id="Phobius"/>
    </source>
</evidence>
<accession>A0A5R9A445</accession>
<dbReference type="AlphaFoldDB" id="A0A5R9A445"/>
<gene>
    <name evidence="3" type="ORF">FEA48_14505</name>
</gene>
<keyword evidence="2" id="KW-0472">Membrane</keyword>
<proteinExistence type="predicted"/>
<keyword evidence="2" id="KW-0812">Transmembrane</keyword>
<keyword evidence="2" id="KW-1133">Transmembrane helix</keyword>
<feature type="transmembrane region" description="Helical" evidence="2">
    <location>
        <begin position="20"/>
        <end position="36"/>
    </location>
</feature>
<dbReference type="EMBL" id="VASG01000004">
    <property type="protein sequence ID" value="TLP73453.1"/>
    <property type="molecule type" value="Genomic_DNA"/>
</dbReference>
<evidence type="ECO:0000313" key="4">
    <source>
        <dbReference type="Proteomes" id="UP000307510"/>
    </source>
</evidence>
<protein>
    <submittedName>
        <fullName evidence="3">Uncharacterized protein</fullName>
    </submittedName>
</protein>
<reference evidence="3 4" key="1">
    <citation type="submission" date="2019-05" db="EMBL/GenBank/DDBJ databases">
        <authorList>
            <person name="Moore K."/>
            <person name="O'Neill P."/>
            <person name="Farbos A."/>
            <person name="Studholme D.J."/>
        </authorList>
    </citation>
    <scope>NUCLEOTIDE SEQUENCE [LARGE SCALE GENOMIC DNA]</scope>
    <source>
        <strain evidence="3 4">DSM 9128</strain>
    </source>
</reference>
<evidence type="ECO:0000256" key="1">
    <source>
        <dbReference type="SAM" id="MobiDB-lite"/>
    </source>
</evidence>
<evidence type="ECO:0000313" key="3">
    <source>
        <dbReference type="EMBL" id="TLP73453.1"/>
    </source>
</evidence>
<reference evidence="4" key="2">
    <citation type="submission" date="2019-06" db="EMBL/GenBank/DDBJ databases">
        <title>AzeR, a transcriptional regulator that responds to azelaic acid in Pseudomonas nitroreducens.</title>
        <authorList>
            <person name="Bez C."/>
            <person name="Javvadi S.G."/>
            <person name="Bertani I."/>
            <person name="Devescovi G."/>
            <person name="Studholme D.J."/>
            <person name="Geller A."/>
            <person name="Levy A."/>
            <person name="Venturi V."/>
        </authorList>
    </citation>
    <scope>NUCLEOTIDE SEQUENCE [LARGE SCALE GENOMIC DNA]</scope>
    <source>
        <strain evidence="4">DSM 9128</strain>
    </source>
</reference>
<dbReference type="RefSeq" id="WP_138214427.1">
    <property type="nucleotide sequence ID" value="NZ_VASG01000004.1"/>
</dbReference>
<sequence length="59" mass="6110">MASILLKVKHELIKAPPPPLFFLVILHIVAVIRALMTDARPGTLGSLPGGAGGLSPRAS</sequence>